<keyword evidence="1" id="KW-0479">Metal-binding</keyword>
<dbReference type="EMBL" id="QJNU01000645">
    <property type="protein sequence ID" value="RYO90889.1"/>
    <property type="molecule type" value="Genomic_DNA"/>
</dbReference>
<evidence type="ECO:0000313" key="4">
    <source>
        <dbReference type="EMBL" id="RYO90889.1"/>
    </source>
</evidence>
<evidence type="ECO:0000256" key="1">
    <source>
        <dbReference type="PROSITE-ProRule" id="PRU00042"/>
    </source>
</evidence>
<dbReference type="SUPFAM" id="SSF57667">
    <property type="entry name" value="beta-beta-alpha zinc fingers"/>
    <property type="match status" value="1"/>
</dbReference>
<organism evidence="4 5">
    <name type="scientific">Monosporascus ibericus</name>
    <dbReference type="NCBI Taxonomy" id="155417"/>
    <lineage>
        <taxon>Eukaryota</taxon>
        <taxon>Fungi</taxon>
        <taxon>Dikarya</taxon>
        <taxon>Ascomycota</taxon>
        <taxon>Pezizomycotina</taxon>
        <taxon>Sordariomycetes</taxon>
        <taxon>Xylariomycetidae</taxon>
        <taxon>Xylariales</taxon>
        <taxon>Xylariales incertae sedis</taxon>
        <taxon>Monosporascus</taxon>
    </lineage>
</organism>
<feature type="compositionally biased region" description="Low complexity" evidence="2">
    <location>
        <begin position="398"/>
        <end position="412"/>
    </location>
</feature>
<dbReference type="Proteomes" id="UP000293360">
    <property type="component" value="Unassembled WGS sequence"/>
</dbReference>
<feature type="region of interest" description="Disordered" evidence="2">
    <location>
        <begin position="30"/>
        <end position="66"/>
    </location>
</feature>
<dbReference type="Gene3D" id="3.30.160.60">
    <property type="entry name" value="Classic Zinc Finger"/>
    <property type="match status" value="1"/>
</dbReference>
<dbReference type="PROSITE" id="PS00028">
    <property type="entry name" value="ZINC_FINGER_C2H2_1"/>
    <property type="match status" value="2"/>
</dbReference>
<keyword evidence="1" id="KW-0862">Zinc</keyword>
<reference evidence="4 5" key="1">
    <citation type="submission" date="2018-06" db="EMBL/GenBank/DDBJ databases">
        <title>Complete Genomes of Monosporascus.</title>
        <authorList>
            <person name="Robinson A.J."/>
            <person name="Natvig D.O."/>
        </authorList>
    </citation>
    <scope>NUCLEOTIDE SEQUENCE [LARGE SCALE GENOMIC DNA]</scope>
    <source>
        <strain evidence="4 5">CBS 110550</strain>
    </source>
</reference>
<evidence type="ECO:0000259" key="3">
    <source>
        <dbReference type="PROSITE" id="PS50157"/>
    </source>
</evidence>
<dbReference type="InterPro" id="IPR013087">
    <property type="entry name" value="Znf_C2H2_type"/>
</dbReference>
<feature type="domain" description="C2H2-type" evidence="3">
    <location>
        <begin position="134"/>
        <end position="162"/>
    </location>
</feature>
<feature type="region of interest" description="Disordered" evidence="2">
    <location>
        <begin position="397"/>
        <end position="445"/>
    </location>
</feature>
<dbReference type="InterPro" id="IPR036236">
    <property type="entry name" value="Znf_C2H2_sf"/>
</dbReference>
<keyword evidence="5" id="KW-1185">Reference proteome</keyword>
<protein>
    <recommendedName>
        <fullName evidence="3">C2H2-type domain-containing protein</fullName>
    </recommendedName>
</protein>
<sequence>MDDSARRLAEAREQLEALKNSGLSTETLIALLNEGSQQQLQQQPPPPPPQQQQQQQQLDPRFHQVPQAAQSIPNLSYKNFNVNSSTHAYRVSISSSSHSSSHSSSSNRDSVFSTASSTRTTASSSSNQSTDSKFWCTSCEKTFKRKFDWKRHLEEFHERSRKYPCPDCNQSFWGPNTFNQHHKSAHGCQTCPHAENVVKHMPKRKAYGCGFCAALHRAFEKHVDHVAIHFDSGSTKADWLHSNVIYGLLHQDPILEMWKNMLANQDMLKGLQPQFSWIPETTGRAQGYVENEHPGQLQDLLEFFDGSKDSAEKIVFTAWRTVQVLPKGSGMLQSPPQQRHSTASNMHKMVYMEQPNSSRGSCRRTISNAAYPNAKRADTRGSVPAHFPAMVPETTFVQSPQSIQQQPPTNSPFHHGFVQQQQQQQQQPQTHNRTPSLDKELPPVPMGTDIDMTAMNLDLRLSGNSPGGGLLLQPDLGEDWNSITHTLVGEDLPMTPGSFAAPPPQSSWAGDLPMFEATNHWGQGPPPAEFR</sequence>
<dbReference type="PROSITE" id="PS50157">
    <property type="entry name" value="ZINC_FINGER_C2H2_2"/>
    <property type="match status" value="2"/>
</dbReference>
<dbReference type="OrthoDB" id="654211at2759"/>
<proteinExistence type="predicted"/>
<dbReference type="SMART" id="SM00355">
    <property type="entry name" value="ZnF_C2H2"/>
    <property type="match status" value="3"/>
</dbReference>
<accession>A0A4Q4SXQ1</accession>
<dbReference type="STRING" id="155417.A0A4Q4SXQ1"/>
<evidence type="ECO:0000313" key="5">
    <source>
        <dbReference type="Proteomes" id="UP000293360"/>
    </source>
</evidence>
<name>A0A4Q4SXQ1_9PEZI</name>
<comment type="caution">
    <text evidence="4">The sequence shown here is derived from an EMBL/GenBank/DDBJ whole genome shotgun (WGS) entry which is preliminary data.</text>
</comment>
<dbReference type="GO" id="GO:0008270">
    <property type="term" value="F:zinc ion binding"/>
    <property type="evidence" value="ECO:0007669"/>
    <property type="project" value="UniProtKB-KW"/>
</dbReference>
<gene>
    <name evidence="4" type="ORF">DL764_008369</name>
</gene>
<feature type="domain" description="C2H2-type" evidence="3">
    <location>
        <begin position="163"/>
        <end position="186"/>
    </location>
</feature>
<dbReference type="AlphaFoldDB" id="A0A4Q4SXQ1"/>
<feature type="compositionally biased region" description="Low complexity" evidence="2">
    <location>
        <begin position="419"/>
        <end position="429"/>
    </location>
</feature>
<keyword evidence="1" id="KW-0863">Zinc-finger</keyword>
<evidence type="ECO:0000256" key="2">
    <source>
        <dbReference type="SAM" id="MobiDB-lite"/>
    </source>
</evidence>